<gene>
    <name evidence="1" type="ORF">NDU88_004997</name>
</gene>
<organism evidence="1 2">
    <name type="scientific">Pleurodeles waltl</name>
    <name type="common">Iberian ribbed newt</name>
    <dbReference type="NCBI Taxonomy" id="8319"/>
    <lineage>
        <taxon>Eukaryota</taxon>
        <taxon>Metazoa</taxon>
        <taxon>Chordata</taxon>
        <taxon>Craniata</taxon>
        <taxon>Vertebrata</taxon>
        <taxon>Euteleostomi</taxon>
        <taxon>Amphibia</taxon>
        <taxon>Batrachia</taxon>
        <taxon>Caudata</taxon>
        <taxon>Salamandroidea</taxon>
        <taxon>Salamandridae</taxon>
        <taxon>Pleurodelinae</taxon>
        <taxon>Pleurodeles</taxon>
    </lineage>
</organism>
<dbReference type="EMBL" id="JANPWB010000013">
    <property type="protein sequence ID" value="KAJ1107607.1"/>
    <property type="molecule type" value="Genomic_DNA"/>
</dbReference>
<protein>
    <submittedName>
        <fullName evidence="1">Uncharacterized protein</fullName>
    </submittedName>
</protein>
<keyword evidence="2" id="KW-1185">Reference proteome</keyword>
<dbReference type="AlphaFoldDB" id="A0AAV7MVG8"/>
<comment type="caution">
    <text evidence="1">The sequence shown here is derived from an EMBL/GenBank/DDBJ whole genome shotgun (WGS) entry which is preliminary data.</text>
</comment>
<dbReference type="Proteomes" id="UP001066276">
    <property type="component" value="Chromosome 9"/>
</dbReference>
<accession>A0AAV7MVG8</accession>
<evidence type="ECO:0000313" key="1">
    <source>
        <dbReference type="EMBL" id="KAJ1107607.1"/>
    </source>
</evidence>
<name>A0AAV7MVG8_PLEWA</name>
<proteinExistence type="predicted"/>
<reference evidence="1" key="1">
    <citation type="journal article" date="2022" name="bioRxiv">
        <title>Sequencing and chromosome-scale assembly of the giantPleurodeles waltlgenome.</title>
        <authorList>
            <person name="Brown T."/>
            <person name="Elewa A."/>
            <person name="Iarovenko S."/>
            <person name="Subramanian E."/>
            <person name="Araus A.J."/>
            <person name="Petzold A."/>
            <person name="Susuki M."/>
            <person name="Suzuki K.-i.T."/>
            <person name="Hayashi T."/>
            <person name="Toyoda A."/>
            <person name="Oliveira C."/>
            <person name="Osipova E."/>
            <person name="Leigh N.D."/>
            <person name="Simon A."/>
            <person name="Yun M.H."/>
        </authorList>
    </citation>
    <scope>NUCLEOTIDE SEQUENCE</scope>
    <source>
        <strain evidence="1">20211129_DDA</strain>
        <tissue evidence="1">Liver</tissue>
    </source>
</reference>
<evidence type="ECO:0000313" key="2">
    <source>
        <dbReference type="Proteomes" id="UP001066276"/>
    </source>
</evidence>
<sequence length="77" mass="8722">MARLVSENATGLMDGGSCVEDVDLVCEIDHAAIAEDKRRHELEDDATLQRVIRLIKGGWMYKHQGGDLCKDFWFVKD</sequence>